<protein>
    <submittedName>
        <fullName evidence="9">DUF21 domain-containing protein</fullName>
    </submittedName>
</protein>
<dbReference type="InterPro" id="IPR046342">
    <property type="entry name" value="CBS_dom_sf"/>
</dbReference>
<dbReference type="PANTHER" id="PTHR43099:SF2">
    <property type="entry name" value="UPF0053 PROTEIN YRKA"/>
    <property type="match status" value="1"/>
</dbReference>
<evidence type="ECO:0000256" key="7">
    <source>
        <dbReference type="ARBA" id="ARBA00023122"/>
    </source>
</evidence>
<dbReference type="InterPro" id="IPR044751">
    <property type="entry name" value="Ion_transp-like_CBS"/>
</dbReference>
<keyword evidence="10" id="KW-1185">Reference proteome</keyword>
<comment type="subcellular location">
    <subcellularLocation>
        <location evidence="1">Cell membrane</location>
        <topology evidence="1">Multi-pass membrane protein</topology>
    </subcellularLocation>
</comment>
<evidence type="ECO:0000256" key="6">
    <source>
        <dbReference type="ARBA" id="ARBA00022989"/>
    </source>
</evidence>
<dbReference type="InterPro" id="IPR051676">
    <property type="entry name" value="UPF0053_domain"/>
</dbReference>
<keyword evidence="7" id="KW-0129">CBS domain</keyword>
<dbReference type="PROSITE" id="PS51371">
    <property type="entry name" value="CBS"/>
    <property type="match status" value="2"/>
</dbReference>
<evidence type="ECO:0000256" key="8">
    <source>
        <dbReference type="ARBA" id="ARBA00023136"/>
    </source>
</evidence>
<evidence type="ECO:0000313" key="9">
    <source>
        <dbReference type="EMBL" id="QGS09825.1"/>
    </source>
</evidence>
<dbReference type="SUPFAM" id="SSF56176">
    <property type="entry name" value="FAD-binding/transporter-associated domain-like"/>
    <property type="match status" value="1"/>
</dbReference>
<keyword evidence="6" id="KW-1133">Transmembrane helix</keyword>
<dbReference type="Pfam" id="PF01595">
    <property type="entry name" value="CNNM"/>
    <property type="match status" value="1"/>
</dbReference>
<dbReference type="GO" id="GO:0050660">
    <property type="term" value="F:flavin adenine dinucleotide binding"/>
    <property type="evidence" value="ECO:0007669"/>
    <property type="project" value="InterPro"/>
</dbReference>
<evidence type="ECO:0000313" key="10">
    <source>
        <dbReference type="Proteomes" id="UP000425411"/>
    </source>
</evidence>
<evidence type="ECO:0000256" key="2">
    <source>
        <dbReference type="ARBA" id="ARBA00006337"/>
    </source>
</evidence>
<keyword evidence="3" id="KW-1003">Cell membrane</keyword>
<dbReference type="InterPro" id="IPR002550">
    <property type="entry name" value="CNNM"/>
</dbReference>
<dbReference type="GO" id="GO:0005886">
    <property type="term" value="C:plasma membrane"/>
    <property type="evidence" value="ECO:0007669"/>
    <property type="project" value="UniProtKB-SubCell"/>
</dbReference>
<dbReference type="CDD" id="cd04590">
    <property type="entry name" value="CBS_pair_CorC_HlyC_assoc"/>
    <property type="match status" value="1"/>
</dbReference>
<dbReference type="InterPro" id="IPR000644">
    <property type="entry name" value="CBS_dom"/>
</dbReference>
<dbReference type="SMART" id="SM01091">
    <property type="entry name" value="CorC_HlyC"/>
    <property type="match status" value="1"/>
</dbReference>
<accession>A0A2X4R2J1</accession>
<keyword evidence="8" id="KW-0472">Membrane</keyword>
<dbReference type="PANTHER" id="PTHR43099">
    <property type="entry name" value="UPF0053 PROTEIN YRKA"/>
    <property type="match status" value="1"/>
</dbReference>
<reference evidence="9 10" key="1">
    <citation type="submission" date="2019-11" db="EMBL/GenBank/DDBJ databases">
        <title>FDA dAtabase for Regulatory Grade micrObial Sequences (FDA-ARGOS): Supporting development and validation of Infectious Disease Dx tests.</title>
        <authorList>
            <person name="Turner S."/>
            <person name="Byrd R."/>
            <person name="Tallon L."/>
            <person name="Sadzewicz L."/>
            <person name="Vavikolanu K."/>
            <person name="Mehta A."/>
            <person name="Aluvathingal J."/>
            <person name="Nadendla S."/>
            <person name="Myers T."/>
            <person name="Yan Y."/>
            <person name="Sichtig H."/>
        </authorList>
    </citation>
    <scope>NUCLEOTIDE SEQUENCE [LARGE SCALE GENOMIC DNA]</scope>
    <source>
        <strain evidence="9 10">FDAARGOS_741</strain>
    </source>
</reference>
<dbReference type="SUPFAM" id="SSF54631">
    <property type="entry name" value="CBS-domain pair"/>
    <property type="match status" value="1"/>
</dbReference>
<evidence type="ECO:0000256" key="4">
    <source>
        <dbReference type="ARBA" id="ARBA00022692"/>
    </source>
</evidence>
<dbReference type="AlphaFoldDB" id="A0A2X4R2J1"/>
<dbReference type="InterPro" id="IPR036318">
    <property type="entry name" value="FAD-bd_PCMH-like_sf"/>
</dbReference>
<gene>
    <name evidence="9" type="ORF">FOC49_07995</name>
</gene>
<proteinExistence type="inferred from homology"/>
<dbReference type="InterPro" id="IPR016169">
    <property type="entry name" value="FAD-bd_PCMH_sub2"/>
</dbReference>
<keyword evidence="4" id="KW-0812">Transmembrane</keyword>
<dbReference type="RefSeq" id="WP_004632685.1">
    <property type="nucleotide sequence ID" value="NZ_CAXSSU010000003.1"/>
</dbReference>
<dbReference type="PROSITE" id="PS51846">
    <property type="entry name" value="CNNM"/>
    <property type="match status" value="1"/>
</dbReference>
<evidence type="ECO:0000256" key="3">
    <source>
        <dbReference type="ARBA" id="ARBA00022475"/>
    </source>
</evidence>
<keyword evidence="5" id="KW-0677">Repeat</keyword>
<organism evidence="9 10">
    <name type="scientific">Gemella morbillorum</name>
    <dbReference type="NCBI Taxonomy" id="29391"/>
    <lineage>
        <taxon>Bacteria</taxon>
        <taxon>Bacillati</taxon>
        <taxon>Bacillota</taxon>
        <taxon>Bacilli</taxon>
        <taxon>Bacillales</taxon>
        <taxon>Gemellaceae</taxon>
        <taxon>Gemella</taxon>
    </lineage>
</organism>
<dbReference type="Pfam" id="PF00571">
    <property type="entry name" value="CBS"/>
    <property type="match status" value="2"/>
</dbReference>
<dbReference type="Gene3D" id="3.30.465.10">
    <property type="match status" value="1"/>
</dbReference>
<evidence type="ECO:0000256" key="5">
    <source>
        <dbReference type="ARBA" id="ARBA00022737"/>
    </source>
</evidence>
<dbReference type="Gene3D" id="3.10.580.10">
    <property type="entry name" value="CBS-domain"/>
    <property type="match status" value="1"/>
</dbReference>
<evidence type="ECO:0000256" key="1">
    <source>
        <dbReference type="ARBA" id="ARBA00004651"/>
    </source>
</evidence>
<comment type="similarity">
    <text evidence="2">Belongs to the UPF0053 family.</text>
</comment>
<sequence length="435" mass="49841">MDLSILIKILIIILLLIASAIFVMFEFALVKLRPTRVNEMAESGNKTAKILVMMVEQLDHYLSATQLGITIVSLGLGWLGESTFHTLFTPMFELLDLNSTLTHTISLVVAFGFMTLLHVVLGELVPKTIAIQSAEKTCLRVAWPMYMFDKIMRPLVWLLNSLANLIAKLFGFEPASEHDEIHSEQELRTIMKSSREHGQINDVEYRYVEKIFEFDNKIAKEIMTPRTEVEAIDMSDSLGIIMRQLKQEEYTRYPVIEDGDKDEILGILNVKKLLFTDKPLEKTEDLEKYITPAIKVFEHTPISQVLATIKQSREHMIVITDEYGGTSGVVTLEDIVEEITGEIRDEFDDDEQSLIKKLKNGHYLLDGWVPIQDVNALFHVQLPHEEVDTIGAYIYLEKYEAKVGATYIVDKLTFVVRKVEENQIRTLEVWETEEN</sequence>
<name>A0A2X4R2J1_9BACL</name>
<dbReference type="EMBL" id="CP046314">
    <property type="protein sequence ID" value="QGS09825.1"/>
    <property type="molecule type" value="Genomic_DNA"/>
</dbReference>
<dbReference type="Proteomes" id="UP000425411">
    <property type="component" value="Chromosome"/>
</dbReference>
<dbReference type="Pfam" id="PF03471">
    <property type="entry name" value="CorC_HlyC"/>
    <property type="match status" value="1"/>
</dbReference>
<dbReference type="OrthoDB" id="9798188at2"/>
<dbReference type="InterPro" id="IPR005170">
    <property type="entry name" value="Transptr-assoc_dom"/>
</dbReference>